<organism evidence="3 4">
    <name type="scientific">Canavalia gladiata</name>
    <name type="common">Sword bean</name>
    <name type="synonym">Dolichos gladiatus</name>
    <dbReference type="NCBI Taxonomy" id="3824"/>
    <lineage>
        <taxon>Eukaryota</taxon>
        <taxon>Viridiplantae</taxon>
        <taxon>Streptophyta</taxon>
        <taxon>Embryophyta</taxon>
        <taxon>Tracheophyta</taxon>
        <taxon>Spermatophyta</taxon>
        <taxon>Magnoliopsida</taxon>
        <taxon>eudicotyledons</taxon>
        <taxon>Gunneridae</taxon>
        <taxon>Pentapetalae</taxon>
        <taxon>rosids</taxon>
        <taxon>fabids</taxon>
        <taxon>Fabales</taxon>
        <taxon>Fabaceae</taxon>
        <taxon>Papilionoideae</taxon>
        <taxon>50 kb inversion clade</taxon>
        <taxon>NPAAA clade</taxon>
        <taxon>indigoferoid/millettioid clade</taxon>
        <taxon>Phaseoleae</taxon>
        <taxon>Canavalia</taxon>
    </lineage>
</organism>
<keyword evidence="1" id="KW-0175">Coiled coil</keyword>
<sequence>MHREGIYRRIRHSHFRQVGEKLKWQVIEEMKNEKMNLLSKLKNVQEEVKTIEETEKVNDAVLEWLNDAEKLIEEVEKWVNPDLEVELYDNMLNKIKRLTMADHAKKYDSERVKRWRSALYEVSHLSGECYVNDKWTRVLVLASMETINDEQREKMSNPNNCRTRKNTTLGVSCSASSASMLRKRTCCGESLMPIMSTSLNNPRHTFWACPNWKVDEDSTEQELEEEEKILRLKRELDVERRKRKLMLCVIVSWALTFMVWLGCTRLCRFWNEKMSPVLLQ</sequence>
<keyword evidence="2" id="KW-0812">Transmembrane</keyword>
<feature type="transmembrane region" description="Helical" evidence="2">
    <location>
        <begin position="245"/>
        <end position="262"/>
    </location>
</feature>
<evidence type="ECO:0000313" key="3">
    <source>
        <dbReference type="EMBL" id="KAK7312965.1"/>
    </source>
</evidence>
<name>A0AAN9PUP7_CANGL</name>
<dbReference type="Proteomes" id="UP001367508">
    <property type="component" value="Unassembled WGS sequence"/>
</dbReference>
<dbReference type="EMBL" id="JAYMYQ010000009">
    <property type="protein sequence ID" value="KAK7312965.1"/>
    <property type="molecule type" value="Genomic_DNA"/>
</dbReference>
<proteinExistence type="predicted"/>
<feature type="coiled-coil region" evidence="1">
    <location>
        <begin position="27"/>
        <end position="54"/>
    </location>
</feature>
<keyword evidence="4" id="KW-1185">Reference proteome</keyword>
<evidence type="ECO:0000313" key="4">
    <source>
        <dbReference type="Proteomes" id="UP001367508"/>
    </source>
</evidence>
<keyword evidence="2" id="KW-1133">Transmembrane helix</keyword>
<dbReference type="AlphaFoldDB" id="A0AAN9PUP7"/>
<comment type="caution">
    <text evidence="3">The sequence shown here is derived from an EMBL/GenBank/DDBJ whole genome shotgun (WGS) entry which is preliminary data.</text>
</comment>
<evidence type="ECO:0000256" key="1">
    <source>
        <dbReference type="SAM" id="Coils"/>
    </source>
</evidence>
<reference evidence="3 4" key="1">
    <citation type="submission" date="2024-01" db="EMBL/GenBank/DDBJ databases">
        <title>The genomes of 5 underutilized Papilionoideae crops provide insights into root nodulation and disease resistanc.</title>
        <authorList>
            <person name="Jiang F."/>
        </authorList>
    </citation>
    <scope>NUCLEOTIDE SEQUENCE [LARGE SCALE GENOMIC DNA]</scope>
    <source>
        <strain evidence="3">LVBAO_FW01</strain>
        <tissue evidence="3">Leaves</tissue>
    </source>
</reference>
<protein>
    <submittedName>
        <fullName evidence="3">Uncharacterized protein</fullName>
    </submittedName>
</protein>
<keyword evidence="2" id="KW-0472">Membrane</keyword>
<evidence type="ECO:0000256" key="2">
    <source>
        <dbReference type="SAM" id="Phobius"/>
    </source>
</evidence>
<accession>A0AAN9PUP7</accession>
<gene>
    <name evidence="3" type="ORF">VNO77_37248</name>
</gene>